<dbReference type="Pfam" id="PF13472">
    <property type="entry name" value="Lipase_GDSL_2"/>
    <property type="match status" value="1"/>
</dbReference>
<dbReference type="InterPro" id="IPR013830">
    <property type="entry name" value="SGNH_hydro"/>
</dbReference>
<sequence>MGAAIDAGAVEDVYARKLDVLNRGLSGYSTDWAMPVFKQCLATTRDQENVPKIRLLTIWFGANDACIWPSPQHVSLTKFASNLRDWVDLVHSPDSRYHSPTTRIILISPPPVNTYQRRADLESRSPPQSLDRHFETTRKYAEAVRDVAQEKHVGFTDVWTALWEAAGKGEQSLSQFLYDGLHLNREGYQLMYKELVKTIRETYPDVHFDNLPTAFPPWLDHVDKAA</sequence>
<organism evidence="2 3">
    <name type="scientific">Tricholomella constricta</name>
    <dbReference type="NCBI Taxonomy" id="117010"/>
    <lineage>
        <taxon>Eukaryota</taxon>
        <taxon>Fungi</taxon>
        <taxon>Dikarya</taxon>
        <taxon>Basidiomycota</taxon>
        <taxon>Agaricomycotina</taxon>
        <taxon>Agaricomycetes</taxon>
        <taxon>Agaricomycetidae</taxon>
        <taxon>Agaricales</taxon>
        <taxon>Tricholomatineae</taxon>
        <taxon>Lyophyllaceae</taxon>
        <taxon>Tricholomella</taxon>
    </lineage>
</organism>
<evidence type="ECO:0000259" key="1">
    <source>
        <dbReference type="Pfam" id="PF13472"/>
    </source>
</evidence>
<keyword evidence="3" id="KW-1185">Reference proteome</keyword>
<evidence type="ECO:0000313" key="2">
    <source>
        <dbReference type="EMBL" id="KAF5386780.1"/>
    </source>
</evidence>
<gene>
    <name evidence="2" type="ORF">D9615_001870</name>
</gene>
<dbReference type="CDD" id="cd01838">
    <property type="entry name" value="Isoamyl_acetate_hydrolase_like"/>
    <property type="match status" value="1"/>
</dbReference>
<dbReference type="AlphaFoldDB" id="A0A8H5M9Z1"/>
<evidence type="ECO:0000313" key="3">
    <source>
        <dbReference type="Proteomes" id="UP000565441"/>
    </source>
</evidence>
<dbReference type="EMBL" id="JAACJP010000002">
    <property type="protein sequence ID" value="KAF5386780.1"/>
    <property type="molecule type" value="Genomic_DNA"/>
</dbReference>
<feature type="domain" description="SGNH hydrolase-type esterase" evidence="1">
    <location>
        <begin position="9"/>
        <end position="190"/>
    </location>
</feature>
<dbReference type="InterPro" id="IPR036514">
    <property type="entry name" value="SGNH_hydro_sf"/>
</dbReference>
<dbReference type="OrthoDB" id="671439at2759"/>
<comment type="caution">
    <text evidence="2">The sequence shown here is derived from an EMBL/GenBank/DDBJ whole genome shotgun (WGS) entry which is preliminary data.</text>
</comment>
<reference evidence="2 3" key="1">
    <citation type="journal article" date="2020" name="ISME J.">
        <title>Uncovering the hidden diversity of litter-decomposition mechanisms in mushroom-forming fungi.</title>
        <authorList>
            <person name="Floudas D."/>
            <person name="Bentzer J."/>
            <person name="Ahren D."/>
            <person name="Johansson T."/>
            <person name="Persson P."/>
            <person name="Tunlid A."/>
        </authorList>
    </citation>
    <scope>NUCLEOTIDE SEQUENCE [LARGE SCALE GENOMIC DNA]</scope>
    <source>
        <strain evidence="2 3">CBS 661.87</strain>
    </source>
</reference>
<dbReference type="InterPro" id="IPR045136">
    <property type="entry name" value="Iah1-like"/>
</dbReference>
<dbReference type="PANTHER" id="PTHR14209">
    <property type="entry name" value="ISOAMYL ACETATE-HYDROLYZING ESTERASE 1"/>
    <property type="match status" value="1"/>
</dbReference>
<dbReference type="Proteomes" id="UP000565441">
    <property type="component" value="Unassembled WGS sequence"/>
</dbReference>
<dbReference type="SUPFAM" id="SSF52266">
    <property type="entry name" value="SGNH hydrolase"/>
    <property type="match status" value="1"/>
</dbReference>
<dbReference type="PANTHER" id="PTHR14209:SF19">
    <property type="entry name" value="ISOAMYL ACETATE-HYDROLYZING ESTERASE 1 HOMOLOG"/>
    <property type="match status" value="1"/>
</dbReference>
<proteinExistence type="predicted"/>
<protein>
    <recommendedName>
        <fullName evidence="1">SGNH hydrolase-type esterase domain-containing protein</fullName>
    </recommendedName>
</protein>
<name>A0A8H5M9Z1_9AGAR</name>
<dbReference type="Gene3D" id="3.40.50.1110">
    <property type="entry name" value="SGNH hydrolase"/>
    <property type="match status" value="1"/>
</dbReference>
<accession>A0A8H5M9Z1</accession>